<sequence length="97" mass="10642">MYDSGVFVRPLRNHFRLLSGSSIHCFQILQIIYHSVPNFVHFRKSPKTPASMANSAFAASTRSQNRPVHGDGETRANANGAATVNCVCPIRDIVSKA</sequence>
<evidence type="ECO:0000313" key="3">
    <source>
        <dbReference type="Proteomes" id="UP000298663"/>
    </source>
</evidence>
<evidence type="ECO:0000313" key="2">
    <source>
        <dbReference type="EMBL" id="TKR63291.1"/>
    </source>
</evidence>
<feature type="compositionally biased region" description="Polar residues" evidence="1">
    <location>
        <begin position="53"/>
        <end position="66"/>
    </location>
</feature>
<comment type="caution">
    <text evidence="2">The sequence shown here is derived from an EMBL/GenBank/DDBJ whole genome shotgun (WGS) entry which is preliminary data.</text>
</comment>
<accession>A0A4U5M3F9</accession>
<proteinExistence type="predicted"/>
<dbReference type="EMBL" id="AZBU02000010">
    <property type="protein sequence ID" value="TKR63291.1"/>
    <property type="molecule type" value="Genomic_DNA"/>
</dbReference>
<reference evidence="2 3" key="2">
    <citation type="journal article" date="2019" name="G3 (Bethesda)">
        <title>Hybrid Assembly of the Genome of the Entomopathogenic Nematode Steinernema carpocapsae Identifies the X-Chromosome.</title>
        <authorList>
            <person name="Serra L."/>
            <person name="Macchietto M."/>
            <person name="Macias-Munoz A."/>
            <person name="McGill C.J."/>
            <person name="Rodriguez I.M."/>
            <person name="Rodriguez B."/>
            <person name="Murad R."/>
            <person name="Mortazavi A."/>
        </authorList>
    </citation>
    <scope>NUCLEOTIDE SEQUENCE [LARGE SCALE GENOMIC DNA]</scope>
    <source>
        <strain evidence="2 3">ALL</strain>
    </source>
</reference>
<evidence type="ECO:0000256" key="1">
    <source>
        <dbReference type="SAM" id="MobiDB-lite"/>
    </source>
</evidence>
<organism evidence="2 3">
    <name type="scientific">Steinernema carpocapsae</name>
    <name type="common">Entomopathogenic nematode</name>
    <dbReference type="NCBI Taxonomy" id="34508"/>
    <lineage>
        <taxon>Eukaryota</taxon>
        <taxon>Metazoa</taxon>
        <taxon>Ecdysozoa</taxon>
        <taxon>Nematoda</taxon>
        <taxon>Chromadorea</taxon>
        <taxon>Rhabditida</taxon>
        <taxon>Tylenchina</taxon>
        <taxon>Panagrolaimomorpha</taxon>
        <taxon>Strongyloidoidea</taxon>
        <taxon>Steinernematidae</taxon>
        <taxon>Steinernema</taxon>
    </lineage>
</organism>
<keyword evidence="3" id="KW-1185">Reference proteome</keyword>
<name>A0A4U5M3F9_STECR</name>
<reference evidence="2 3" key="1">
    <citation type="journal article" date="2015" name="Genome Biol.">
        <title>Comparative genomics of Steinernema reveals deeply conserved gene regulatory networks.</title>
        <authorList>
            <person name="Dillman A.R."/>
            <person name="Macchietto M."/>
            <person name="Porter C.F."/>
            <person name="Rogers A."/>
            <person name="Williams B."/>
            <person name="Antoshechkin I."/>
            <person name="Lee M.M."/>
            <person name="Goodwin Z."/>
            <person name="Lu X."/>
            <person name="Lewis E.E."/>
            <person name="Goodrich-Blair H."/>
            <person name="Stock S.P."/>
            <person name="Adams B.J."/>
            <person name="Sternberg P.W."/>
            <person name="Mortazavi A."/>
        </authorList>
    </citation>
    <scope>NUCLEOTIDE SEQUENCE [LARGE SCALE GENOMIC DNA]</scope>
    <source>
        <strain evidence="2 3">ALL</strain>
    </source>
</reference>
<dbReference type="Proteomes" id="UP000298663">
    <property type="component" value="Unassembled WGS sequence"/>
</dbReference>
<dbReference type="AlphaFoldDB" id="A0A4U5M3F9"/>
<gene>
    <name evidence="2" type="ORF">L596_027138</name>
</gene>
<protein>
    <submittedName>
        <fullName evidence="2">Uncharacterized protein</fullName>
    </submittedName>
</protein>
<feature type="region of interest" description="Disordered" evidence="1">
    <location>
        <begin position="53"/>
        <end position="76"/>
    </location>
</feature>